<dbReference type="AlphaFoldDB" id="A0A8C2YBH4"/>
<keyword evidence="5" id="KW-1185">Reference proteome</keyword>
<evidence type="ECO:0000259" key="3">
    <source>
        <dbReference type="PROSITE" id="PS51064"/>
    </source>
</evidence>
<name>A0A8C2YBH4_COTJA</name>
<feature type="compositionally biased region" description="Basic and acidic residues" evidence="2">
    <location>
        <begin position="415"/>
        <end position="424"/>
    </location>
</feature>
<dbReference type="GO" id="GO:0007169">
    <property type="term" value="P:cell surface receptor protein tyrosine kinase signaling pathway"/>
    <property type="evidence" value="ECO:0007669"/>
    <property type="project" value="Ensembl"/>
</dbReference>
<feature type="region of interest" description="Disordered" evidence="2">
    <location>
        <begin position="403"/>
        <end position="424"/>
    </location>
</feature>
<dbReference type="CDD" id="cd14678">
    <property type="entry name" value="PH_DOK4_DOK5_DOK6"/>
    <property type="match status" value="1"/>
</dbReference>
<dbReference type="SUPFAM" id="SSF50729">
    <property type="entry name" value="PH domain-like"/>
    <property type="match status" value="2"/>
</dbReference>
<reference evidence="4" key="2">
    <citation type="submission" date="2025-08" db="UniProtKB">
        <authorList>
            <consortium name="Ensembl"/>
        </authorList>
    </citation>
    <scope>IDENTIFICATION</scope>
</reference>
<dbReference type="SMART" id="SM00310">
    <property type="entry name" value="PTBI"/>
    <property type="match status" value="1"/>
</dbReference>
<comment type="similarity">
    <text evidence="1">Belongs to the DOK family. Type B subfamily.</text>
</comment>
<evidence type="ECO:0000313" key="4">
    <source>
        <dbReference type="Ensembl" id="ENSCJPP00005014431.1"/>
    </source>
</evidence>
<gene>
    <name evidence="4" type="primary">DOK4</name>
</gene>
<dbReference type="CDD" id="cd13164">
    <property type="entry name" value="PTB_DOK4_DOK5_DOK6"/>
    <property type="match status" value="1"/>
</dbReference>
<reference evidence="4" key="1">
    <citation type="submission" date="2015-11" db="EMBL/GenBank/DDBJ databases">
        <authorList>
            <consortium name="International Coturnix japonica Genome Analysis Consortium"/>
            <person name="Warren W."/>
            <person name="Burt D.W."/>
            <person name="Antin P.B."/>
            <person name="Lanford R."/>
            <person name="Gros J."/>
            <person name="Wilson R.K."/>
        </authorList>
    </citation>
    <scope>NUCLEOTIDE SEQUENCE [LARGE SCALE GENOMIC DNA]</scope>
</reference>
<dbReference type="InterPro" id="IPR050996">
    <property type="entry name" value="Docking_Protein_DOK"/>
</dbReference>
<dbReference type="PROSITE" id="PS51064">
    <property type="entry name" value="IRS_PTB"/>
    <property type="match status" value="1"/>
</dbReference>
<dbReference type="Gene3D" id="2.30.29.30">
    <property type="entry name" value="Pleckstrin-homology domain (PH domain)/Phosphotyrosine-binding domain (PTB)"/>
    <property type="match status" value="2"/>
</dbReference>
<dbReference type="GO" id="GO:0005737">
    <property type="term" value="C:cytoplasm"/>
    <property type="evidence" value="ECO:0007669"/>
    <property type="project" value="TreeGrafter"/>
</dbReference>
<proteinExistence type="inferred from homology"/>
<organism evidence="4 5">
    <name type="scientific">Coturnix japonica</name>
    <name type="common">Japanese quail</name>
    <name type="synonym">Coturnix coturnix japonica</name>
    <dbReference type="NCBI Taxonomy" id="93934"/>
    <lineage>
        <taxon>Eukaryota</taxon>
        <taxon>Metazoa</taxon>
        <taxon>Chordata</taxon>
        <taxon>Craniata</taxon>
        <taxon>Vertebrata</taxon>
        <taxon>Euteleostomi</taxon>
        <taxon>Archelosauria</taxon>
        <taxon>Archosauria</taxon>
        <taxon>Dinosauria</taxon>
        <taxon>Saurischia</taxon>
        <taxon>Theropoda</taxon>
        <taxon>Coelurosauria</taxon>
        <taxon>Aves</taxon>
        <taxon>Neognathae</taxon>
        <taxon>Galloanserae</taxon>
        <taxon>Galliformes</taxon>
        <taxon>Phasianidae</taxon>
        <taxon>Perdicinae</taxon>
        <taxon>Coturnix</taxon>
    </lineage>
</organism>
<dbReference type="GeneTree" id="ENSGT00940000160143"/>
<dbReference type="PANTHER" id="PTHR21258">
    <property type="entry name" value="DOCKING PROTEIN RELATED"/>
    <property type="match status" value="1"/>
</dbReference>
<dbReference type="FunFam" id="2.30.29.30:FF:000082">
    <property type="entry name" value="Docking protein 5"/>
    <property type="match status" value="1"/>
</dbReference>
<accession>A0A8C2YBH4</accession>
<evidence type="ECO:0000313" key="5">
    <source>
        <dbReference type="Proteomes" id="UP000694412"/>
    </source>
</evidence>
<dbReference type="Pfam" id="PF02174">
    <property type="entry name" value="IRS"/>
    <property type="match status" value="1"/>
</dbReference>
<evidence type="ECO:0000256" key="2">
    <source>
        <dbReference type="SAM" id="MobiDB-lite"/>
    </source>
</evidence>
<dbReference type="InterPro" id="IPR011993">
    <property type="entry name" value="PH-like_dom_sf"/>
</dbReference>
<feature type="domain" description="IRS-type PTB" evidence="3">
    <location>
        <begin position="228"/>
        <end position="333"/>
    </location>
</feature>
<dbReference type="PANTHER" id="PTHR21258:SF44">
    <property type="entry name" value="DOCKING PROTEIN 4"/>
    <property type="match status" value="1"/>
</dbReference>
<reference evidence="4" key="3">
    <citation type="submission" date="2025-09" db="UniProtKB">
        <authorList>
            <consortium name="Ensembl"/>
        </authorList>
    </citation>
    <scope>IDENTIFICATION</scope>
</reference>
<dbReference type="GO" id="GO:0007399">
    <property type="term" value="P:nervous system development"/>
    <property type="evidence" value="ECO:0007669"/>
    <property type="project" value="Ensembl"/>
</dbReference>
<dbReference type="SMART" id="SM01244">
    <property type="entry name" value="IRS"/>
    <property type="match status" value="1"/>
</dbReference>
<dbReference type="InterPro" id="IPR002404">
    <property type="entry name" value="IRS_PTB"/>
</dbReference>
<dbReference type="InterPro" id="IPR037816">
    <property type="entry name" value="DOK4/5/6_PH"/>
</dbReference>
<sequence length="424" mass="46804">MGMGMGWGQTVGRGCAGSVKAPGGCMQGHGGCPEPSVLSCPQDGGRGAVDPVGIHHLGMGKPRDSKHHPYLGFLCSQVWKSHRVGGEGGGLVGGNPIGLVRTELFCRGGGRMAHLYPQIYRRCWLVFRKSSSKGPQRLEKYPDEKAACLRACPKVTEISNVKCITRLPKETKRQAVAIVFTDDSTRTFTCDSELEAEEWYKALSVECLGARLNDISLGEPDLLAAGVQCEQTDRFNVFLLPCPNLDVYGECKLQITHENIYLWDTHNPRLKLLSWPLCSLRRYGRDATRFTFEAGRMCDAGEGLYTFQTQEGEQIYQRVHSATLAIAEQHKRVLLEMEKNVRLLNKGSEPFSYPCTPTTMLPRSAYWHHITGSQNMAESSSYAGEPYAGAQAGSDNDLLDRFILLKPKPPGGDQPDIREHTSSP</sequence>
<dbReference type="Ensembl" id="ENSCJPT00005020542.1">
    <property type="protein sequence ID" value="ENSCJPP00005014431.1"/>
    <property type="gene ID" value="ENSCJPG00005012050.1"/>
</dbReference>
<protein>
    <submittedName>
        <fullName evidence="4">Docking protein 4</fullName>
    </submittedName>
</protein>
<evidence type="ECO:0000256" key="1">
    <source>
        <dbReference type="ARBA" id="ARBA00006520"/>
    </source>
</evidence>
<dbReference type="FunFam" id="2.30.29.30:FF:000110">
    <property type="entry name" value="Docking protein 4"/>
    <property type="match status" value="1"/>
</dbReference>
<dbReference type="GO" id="GO:0043410">
    <property type="term" value="P:positive regulation of MAPK cascade"/>
    <property type="evidence" value="ECO:0007669"/>
    <property type="project" value="Ensembl"/>
</dbReference>
<dbReference type="Proteomes" id="UP000694412">
    <property type="component" value="Chromosome 11"/>
</dbReference>